<protein>
    <recommendedName>
        <fullName evidence="3">Fibronectin type-III domain-containing protein</fullName>
    </recommendedName>
</protein>
<keyword evidence="2" id="KW-1185">Reference proteome</keyword>
<organism evidence="1 2">
    <name type="scientific">Siminovitchia thermophila</name>
    <dbReference type="NCBI Taxonomy" id="1245522"/>
    <lineage>
        <taxon>Bacteria</taxon>
        <taxon>Bacillati</taxon>
        <taxon>Bacillota</taxon>
        <taxon>Bacilli</taxon>
        <taxon>Bacillales</taxon>
        <taxon>Bacillaceae</taxon>
        <taxon>Siminovitchia</taxon>
    </lineage>
</organism>
<proteinExistence type="predicted"/>
<reference evidence="1 2" key="1">
    <citation type="submission" date="2021-01" db="EMBL/GenBank/DDBJ databases">
        <title>Genomic Encyclopedia of Type Strains, Phase IV (KMG-IV): sequencing the most valuable type-strain genomes for metagenomic binning, comparative biology and taxonomic classification.</title>
        <authorList>
            <person name="Goeker M."/>
        </authorList>
    </citation>
    <scope>NUCLEOTIDE SEQUENCE [LARGE SCALE GENOMIC DNA]</scope>
    <source>
        <strain evidence="1 2">DSM 105453</strain>
    </source>
</reference>
<evidence type="ECO:0008006" key="3">
    <source>
        <dbReference type="Google" id="ProtNLM"/>
    </source>
</evidence>
<evidence type="ECO:0000313" key="1">
    <source>
        <dbReference type="EMBL" id="MBM7714898.1"/>
    </source>
</evidence>
<gene>
    <name evidence="1" type="ORF">JOC94_001870</name>
</gene>
<dbReference type="EMBL" id="JAFBFH010000010">
    <property type="protein sequence ID" value="MBM7714898.1"/>
    <property type="molecule type" value="Genomic_DNA"/>
</dbReference>
<evidence type="ECO:0000313" key="2">
    <source>
        <dbReference type="Proteomes" id="UP000823485"/>
    </source>
</evidence>
<sequence length="357" mass="40869">MVKRSFAALASLAGILMFVAKRRKRSVPNLPDIQLESIEQSTNAITFRWKEGIGFYRLYREGQLIYSGSDICFSDKGLDPATSYLYTVEMMEITSGPVKIQTATKPEKNDESNILKDLIVTTVVSRSLISLGWEPISGVSEYIIRRNGEKLACVTNCFYTDKTVRQDAEYTYSIEAERILPYSEEDLNEPKFLAAGVIGFFKRGRKREKDATMERFRMTKKIRAIEQVLQSNGKVSETEWRFLYQTFLNNKWIKNPNFFSPYRYFQGDNRGFDPHSSNYRTKAEVHVRLGGGTPHIQFEKDVGETRGYGWTKRMKDRATASSEGMEVEEIGKSSEKAIFRLTHSVKNPLVVSPGCRL</sequence>
<comment type="caution">
    <text evidence="1">The sequence shown here is derived from an EMBL/GenBank/DDBJ whole genome shotgun (WGS) entry which is preliminary data.</text>
</comment>
<accession>A0ABS2R7R2</accession>
<name>A0ABS2R7R2_9BACI</name>
<dbReference type="InterPro" id="IPR036116">
    <property type="entry name" value="FN3_sf"/>
</dbReference>
<dbReference type="Proteomes" id="UP000823485">
    <property type="component" value="Unassembled WGS sequence"/>
</dbReference>
<dbReference type="Gene3D" id="2.60.40.10">
    <property type="entry name" value="Immunoglobulins"/>
    <property type="match status" value="1"/>
</dbReference>
<dbReference type="InterPro" id="IPR013783">
    <property type="entry name" value="Ig-like_fold"/>
</dbReference>
<dbReference type="SUPFAM" id="SSF49265">
    <property type="entry name" value="Fibronectin type III"/>
    <property type="match status" value="1"/>
</dbReference>
<dbReference type="RefSeq" id="WP_205179107.1">
    <property type="nucleotide sequence ID" value="NZ_JAFBFH010000010.1"/>
</dbReference>